<feature type="transmembrane region" description="Helical" evidence="1">
    <location>
        <begin position="49"/>
        <end position="71"/>
    </location>
</feature>
<feature type="transmembrane region" description="Helical" evidence="1">
    <location>
        <begin position="173"/>
        <end position="193"/>
    </location>
</feature>
<evidence type="ECO:0000313" key="2">
    <source>
        <dbReference type="EMBL" id="MFC6953168.1"/>
    </source>
</evidence>
<accession>A0ABD5VE51</accession>
<protein>
    <submittedName>
        <fullName evidence="2">Uncharacterized protein</fullName>
    </submittedName>
</protein>
<dbReference type="RefSeq" id="WP_336350134.1">
    <property type="nucleotide sequence ID" value="NZ_JAZAQL010000002.1"/>
</dbReference>
<evidence type="ECO:0000313" key="3">
    <source>
        <dbReference type="Proteomes" id="UP001596395"/>
    </source>
</evidence>
<keyword evidence="1" id="KW-0812">Transmembrane</keyword>
<evidence type="ECO:0000256" key="1">
    <source>
        <dbReference type="SAM" id="Phobius"/>
    </source>
</evidence>
<dbReference type="Proteomes" id="UP001596395">
    <property type="component" value="Unassembled WGS sequence"/>
</dbReference>
<keyword evidence="1" id="KW-1133">Transmembrane helix</keyword>
<feature type="transmembrane region" description="Helical" evidence="1">
    <location>
        <begin position="83"/>
        <end position="108"/>
    </location>
</feature>
<keyword evidence="1" id="KW-0472">Membrane</keyword>
<keyword evidence="3" id="KW-1185">Reference proteome</keyword>
<comment type="caution">
    <text evidence="2">The sequence shown here is derived from an EMBL/GenBank/DDBJ whole genome shotgun (WGS) entry which is preliminary data.</text>
</comment>
<dbReference type="EMBL" id="JBHSXN010000002">
    <property type="protein sequence ID" value="MFC6953168.1"/>
    <property type="molecule type" value="Genomic_DNA"/>
</dbReference>
<gene>
    <name evidence="2" type="ORF">ACFQGB_09865</name>
</gene>
<dbReference type="AlphaFoldDB" id="A0ABD5VE51"/>
<organism evidence="2 3">
    <name type="scientific">Halorubellus litoreus</name>
    <dbReference type="NCBI Taxonomy" id="755308"/>
    <lineage>
        <taxon>Archaea</taxon>
        <taxon>Methanobacteriati</taxon>
        <taxon>Methanobacteriota</taxon>
        <taxon>Stenosarchaea group</taxon>
        <taxon>Halobacteria</taxon>
        <taxon>Halobacteriales</taxon>
        <taxon>Halorubellaceae</taxon>
        <taxon>Halorubellus</taxon>
    </lineage>
</organism>
<reference evidence="2 3" key="1">
    <citation type="journal article" date="2019" name="Int. J. Syst. Evol. Microbiol.">
        <title>The Global Catalogue of Microorganisms (GCM) 10K type strain sequencing project: providing services to taxonomists for standard genome sequencing and annotation.</title>
        <authorList>
            <consortium name="The Broad Institute Genomics Platform"/>
            <consortium name="The Broad Institute Genome Sequencing Center for Infectious Disease"/>
            <person name="Wu L."/>
            <person name="Ma J."/>
        </authorList>
    </citation>
    <scope>NUCLEOTIDE SEQUENCE [LARGE SCALE GENOMIC DNA]</scope>
    <source>
        <strain evidence="2 3">GX26</strain>
    </source>
</reference>
<proteinExistence type="predicted"/>
<sequence length="199" mass="20689">MDECVACGASVRGATTYCDDCANRDDDAATATSTASVDDRVSSPTSRAVAVLLAAGALLGGFQTVQTLLYLPQAVAVGWSPDTLGFIAVQAVNVTLLVSFAIMAKRLFDGTADRARYGRVLRVLAVASVGFGTLVTALPNPVVRWLPTVMDPAYVVLNVLAFHLAPTVLWTEWQMLAVGVVGAAVSFGAGTALQRDALA</sequence>
<name>A0ABD5VE51_9EURY</name>
<feature type="transmembrane region" description="Helical" evidence="1">
    <location>
        <begin position="120"/>
        <end position="138"/>
    </location>
</feature>